<feature type="domain" description="RZZ complex subunit KNTC1/ROD C-terminal" evidence="2">
    <location>
        <begin position="1714"/>
        <end position="2075"/>
    </location>
</feature>
<dbReference type="GO" id="GO:0005737">
    <property type="term" value="C:cytoplasm"/>
    <property type="evidence" value="ECO:0007669"/>
    <property type="project" value="TreeGrafter"/>
</dbReference>
<keyword evidence="7" id="KW-1185">Reference proteome</keyword>
<evidence type="ECO:0000259" key="4">
    <source>
        <dbReference type="Pfam" id="PF24516"/>
    </source>
</evidence>
<feature type="domain" description="KNTC1 third ARM-repeats" evidence="3">
    <location>
        <begin position="1350"/>
        <end position="1588"/>
    </location>
</feature>
<evidence type="ECO:0000259" key="5">
    <source>
        <dbReference type="Pfam" id="PF24520"/>
    </source>
</evidence>
<reference evidence="6 7" key="1">
    <citation type="submission" date="2016-07" db="EMBL/GenBank/DDBJ databases">
        <title>Pervasive Adenine N6-methylation of Active Genes in Fungi.</title>
        <authorList>
            <consortium name="DOE Joint Genome Institute"/>
            <person name="Mondo S.J."/>
            <person name="Dannebaum R.O."/>
            <person name="Kuo R.C."/>
            <person name="Labutti K."/>
            <person name="Haridas S."/>
            <person name="Kuo A."/>
            <person name="Salamov A."/>
            <person name="Ahrendt S.R."/>
            <person name="Lipzen A."/>
            <person name="Sullivan W."/>
            <person name="Andreopoulos W.B."/>
            <person name="Clum A."/>
            <person name="Lindquist E."/>
            <person name="Daum C."/>
            <person name="Ramamoorthy G.K."/>
            <person name="Gryganskyi A."/>
            <person name="Culley D."/>
            <person name="Magnuson J.K."/>
            <person name="James T.Y."/>
            <person name="O'Malley M.A."/>
            <person name="Stajich J.E."/>
            <person name="Spatafora J.W."/>
            <person name="Visel A."/>
            <person name="Grigoriev I.V."/>
        </authorList>
    </citation>
    <scope>NUCLEOTIDE SEQUENCE [LARGE SCALE GENOMIC DNA]</scope>
    <source>
        <strain evidence="6 7">PL171</strain>
    </source>
</reference>
<dbReference type="OrthoDB" id="343783at2759"/>
<dbReference type="PANTHER" id="PTHR15688:SF1">
    <property type="entry name" value="KINETOCHORE-ASSOCIATED PROTEIN 1"/>
    <property type="match status" value="1"/>
</dbReference>
<dbReference type="GO" id="GO:0000070">
    <property type="term" value="P:mitotic sister chromatid segregation"/>
    <property type="evidence" value="ECO:0007669"/>
    <property type="project" value="TreeGrafter"/>
</dbReference>
<feature type="domain" description="KNTC1 second ARM-repeats" evidence="4">
    <location>
        <begin position="769"/>
        <end position="914"/>
    </location>
</feature>
<evidence type="ECO:0000313" key="6">
    <source>
        <dbReference type="EMBL" id="ORZ37053.1"/>
    </source>
</evidence>
<dbReference type="GO" id="GO:0007094">
    <property type="term" value="P:mitotic spindle assembly checkpoint signaling"/>
    <property type="evidence" value="ECO:0007669"/>
    <property type="project" value="TreeGrafter"/>
</dbReference>
<feature type="region of interest" description="Disordered" evidence="1">
    <location>
        <begin position="1264"/>
        <end position="1284"/>
    </location>
</feature>
<dbReference type="InterPro" id="IPR052802">
    <property type="entry name" value="KNTC1"/>
</dbReference>
<accession>A0A1Y2HTM6</accession>
<dbReference type="Pfam" id="PF24520">
    <property type="entry name" value="ARM_KNTC1_1st"/>
    <property type="match status" value="1"/>
</dbReference>
<sequence>MAAPASGSGHVPTMAAHSGTANSNTNAAVSHMHCARSAQALAICVNDRLLILDNMITSDSIASTSFPPALHSHPPAVAISPDGEFWASAAANGDVTVTHVHTKIECLVSALPKGPHHLYELILVFKHHVTRIYNLELDHFSAGPLTSTNLNSLANKLLEPTVATYPSQRGCLPSSLIVFTPTERPQRCSAVSMWHFGDSGTRLVRAHASLPKAKSTDPTLPSLIPGSISMYTLSDLGHISVWGLPHLVCLRTSQIAYMDFSVFTQPEPNRPGTAKVMLIVHTRTPDKALVSLPLTDGGTPGSKHMFATNAPVPRVSALQRPPYAAHAPAYAAGAGATSSPEHMLPVVLRFRGGVNDRDRKLQLLRLQETLPQSQLDALVAGHQWDDALKLARQFNMDVQPVLKQRLLAAVHEASAHVVMDFNAELGPLLDQVECPRAKMDACLQVRCTRMDDAVAALARACDLLRNVKDDPAVTRRMLGKQYSADTWHEFCTQPIEKVALMYAAAGEIGKLALLWSRHCNDGMEDVRPGGVAEAVAAASPERPPPDAVTAAAAKVREPPMKRTIDTIVQALPESVSASELCAWLRTAVFPTIAAAKKRVIDKWLEDRAVALATKVPGHGAKQALMLVQLVLEPVSVAAYGATMHVTEQWRTQMYKVKPTITPRPALLKLRDQLEDIVYLSEQIDYEVGLAEYKRREPMQIAMGVLDRVAALEALDAAVATRFDPYVARHGLDRDNVLLGYCERVLEGAVGDRLLAQQQHGRGGGGRGAAQSMFAATWQERVLKLALHMGDVTKRSKVLLELTSRIPIPWSHAIESAVLDVINRSEYALNTDANVDAVPETVNELQGQYKRMDLYRMLQGYNITAADFDASNIGQARYINRLFAKHDSMQAIKDSLRFAATYGTLDSRGVFISFLQHHMVAMMPDKWRAYLDELKGHRLAHYAYLAASGVCKYYAEVLGRDLYPQMFVYPEKEPRLFLVDGGRACEAISVVKAMYRLDRELDGFDDVKPQDIDSPEKRLAFFVARSRSLPSGVSRSMAEVLDIDQVQVHQLLIRQALEDGNGNGALLLATEMLHLQCSVHALLPVLHDFLAYIDEDLDRSRVSTRLVQGMVALSQHCIVSADEGSAAEALDIFKLISAFKQVFDQTEQGEYRVAVGRRSLSARDAASLARPRSNDSGVNLPGASPIGSNFSSSMSSSLSSSYLAKSRAEIAAQVEESLPKHFFDQGLVLSSSQIIPKCSNFVRAGLHLLYEMYPRSPSLQLAARQQQAQAASTSNNKAKSKAKGKVGSKLRADADPLAVLKVEGKSIVDDLMAANQYQLALVVLHVMGSFLANNYLLGHTDMATIVAIDALSAPIVDQTMVLGYLLAIHDMRKMVEAMNKAKAANDSKLSNMLALSCVGVVVGNFMNEHLFATTFRDFASSVVWWHQFDLLGIPYDRQHFPGERSGQANNVLALRGYVDPLLMATNCDLMVALEFARAFEIGEDIVYLRYIAQHLGVSQGDGGSGRFGSGASGSLTSSSSLSISASSLSASLKNNTLTDQTLSIGYKDAVATVHSEITAESHDELVAIYSMAISQSDPFDYDRIDFLLKQLQSVVVPEVRPILDRCTRVLAILSLFDKPSTSIKDMDVEYARARGLNEDWAAKRLNSLALICPILGLDLGPDTDNLAVPLGFGVDQFYGQAALQKEYESTRTGAPLKYAEIQPLIDNIQDPGICGQEKARAIRKALSFAQQAFLDANKPLPDWMRAQLLTAQRDLRVAEIETVLRDNKLLDARYFDLTVNPPKLIEQLYLDSPKLVARGGIEEGFSIHEVASRIAEVSELDFTALLRDIFIGMISTKDAIPEGELPSAGFRSIDWSLQQAAVTLLSAYPPSEARNMLVSLSFGEGDKNLTSSIRIRALDLVQKMPSKIVKTINGQHSIDAQKAWALSVLHLRDHQHLGITRTLEEVLQDPTAVVRSLWLNHRNKAKCPQLIVNICLDFAINDLDLLDKCLDVLLERKFFTYLSHQLVAVSRVFPAIPNLATHWRRFLTGFVASIPARHPSLSLTEDRDWSNFWTITENIVDCPLILDVMGIDLQYAYTLLEMAVKHGIEPWLIVFAGLPVSSDRSVAILASVQVRPLDVLKIVDSGTWINGGRRDNLRQSMRERLFAYAAETRMLKEFLNTPWLEPALRFCLKRGMFPALVREASPDEALQLVRFFFRETSQVAPEGVDIVQHFLATQGRAQAAVDADEDEFLTF</sequence>
<dbReference type="Pfam" id="PF24516">
    <property type="entry name" value="ARM_KNTC1_2nd"/>
    <property type="match status" value="1"/>
</dbReference>
<dbReference type="EMBL" id="MCFL01000014">
    <property type="protein sequence ID" value="ORZ37053.1"/>
    <property type="molecule type" value="Genomic_DNA"/>
</dbReference>
<dbReference type="InterPro" id="IPR019527">
    <property type="entry name" value="RZZ-complex_KNTC1/ROD_C"/>
</dbReference>
<organism evidence="6 7">
    <name type="scientific">Catenaria anguillulae PL171</name>
    <dbReference type="NCBI Taxonomy" id="765915"/>
    <lineage>
        <taxon>Eukaryota</taxon>
        <taxon>Fungi</taxon>
        <taxon>Fungi incertae sedis</taxon>
        <taxon>Blastocladiomycota</taxon>
        <taxon>Blastocladiomycetes</taxon>
        <taxon>Blastocladiales</taxon>
        <taxon>Catenariaceae</taxon>
        <taxon>Catenaria</taxon>
    </lineage>
</organism>
<feature type="compositionally biased region" description="Low complexity" evidence="1">
    <location>
        <begin position="1264"/>
        <end position="1276"/>
    </location>
</feature>
<dbReference type="InterPro" id="IPR055404">
    <property type="entry name" value="ARM_KNTC1_2nd"/>
</dbReference>
<dbReference type="Proteomes" id="UP000193411">
    <property type="component" value="Unassembled WGS sequence"/>
</dbReference>
<comment type="caution">
    <text evidence="6">The sequence shown here is derived from an EMBL/GenBank/DDBJ whole genome shotgun (WGS) entry which is preliminary data.</text>
</comment>
<dbReference type="InterPro" id="IPR055403">
    <property type="entry name" value="ARM_KNTC1_1st"/>
</dbReference>
<gene>
    <name evidence="6" type="ORF">BCR44DRAFT_1431357</name>
</gene>
<evidence type="ECO:0000256" key="1">
    <source>
        <dbReference type="SAM" id="MobiDB-lite"/>
    </source>
</evidence>
<dbReference type="GO" id="GO:0031267">
    <property type="term" value="F:small GTPase binding"/>
    <property type="evidence" value="ECO:0007669"/>
    <property type="project" value="TreeGrafter"/>
</dbReference>
<evidence type="ECO:0000313" key="7">
    <source>
        <dbReference type="Proteomes" id="UP000193411"/>
    </source>
</evidence>
<dbReference type="GO" id="GO:0005828">
    <property type="term" value="C:kinetochore microtubule"/>
    <property type="evidence" value="ECO:0007669"/>
    <property type="project" value="TreeGrafter"/>
</dbReference>
<dbReference type="Pfam" id="PF10493">
    <property type="entry name" value="Rod_C"/>
    <property type="match status" value="1"/>
</dbReference>
<evidence type="ECO:0000259" key="2">
    <source>
        <dbReference type="Pfam" id="PF10493"/>
    </source>
</evidence>
<dbReference type="GO" id="GO:1990423">
    <property type="term" value="C:RZZ complex"/>
    <property type="evidence" value="ECO:0007669"/>
    <property type="project" value="TreeGrafter"/>
</dbReference>
<protein>
    <submittedName>
        <fullName evidence="6">Rough deal protein C-terminal region-domain-containing protein</fullName>
    </submittedName>
</protein>
<evidence type="ECO:0000259" key="3">
    <source>
        <dbReference type="Pfam" id="PF24515"/>
    </source>
</evidence>
<dbReference type="STRING" id="765915.A0A1Y2HTM6"/>
<dbReference type="Pfam" id="PF24515">
    <property type="entry name" value="ARM_KNTC1_3rd"/>
    <property type="match status" value="1"/>
</dbReference>
<dbReference type="InterPro" id="IPR055405">
    <property type="entry name" value="ARM_KNTC1_3rd"/>
</dbReference>
<dbReference type="GO" id="GO:1903394">
    <property type="term" value="P:protein localization to kinetochore involved in kinetochore assembly"/>
    <property type="evidence" value="ECO:0007669"/>
    <property type="project" value="TreeGrafter"/>
</dbReference>
<name>A0A1Y2HTM6_9FUNG</name>
<dbReference type="PANTHER" id="PTHR15688">
    <property type="entry name" value="KINETOCHORE-ASSOCIATED PROTEIN 1"/>
    <property type="match status" value="1"/>
</dbReference>
<proteinExistence type="predicted"/>
<feature type="domain" description="KNTC1 first ARM-repeats" evidence="5">
    <location>
        <begin position="378"/>
        <end position="611"/>
    </location>
</feature>